<evidence type="ECO:0000256" key="1">
    <source>
        <dbReference type="ARBA" id="ARBA00022737"/>
    </source>
</evidence>
<sequence length="321" mass="36105">MSSLDPAEMQVIASTLEGLEPSDEQLSAFDYAKASMRRDSYWVMQLIPMWFQGEDPKERRDEYFPGSTPVYDISINDDQYTFVIRETCPKGEPSSDSLLKYLKRAIASPLPPKTPAIPNVLWLHRNLRPHVDALCPFLDSLPVPFSWRMQQPTAAIDHYSGAYEILADTVPRDPTDEEKLAIRRSLAVCLANRAAVWLMAGDAGAALQDAKDATDFDSDYGKAYYRQAKAYSQLDAREKSINVLIKALKRPKLASDEGLIDALVDVYGGLPESPNELRSFCRRLFIDRNGDRRARKVPGFVRRVDAHVERILGSEFCATAV</sequence>
<comment type="caution">
    <text evidence="3">The sequence shown here is derived from an EMBL/GenBank/DDBJ whole genome shotgun (WGS) entry which is preliminary data.</text>
</comment>
<dbReference type="SUPFAM" id="SSF48452">
    <property type="entry name" value="TPR-like"/>
    <property type="match status" value="1"/>
</dbReference>
<dbReference type="Gene3D" id="1.25.40.10">
    <property type="entry name" value="Tetratricopeptide repeat domain"/>
    <property type="match status" value="1"/>
</dbReference>
<dbReference type="GO" id="GO:0006620">
    <property type="term" value="P:post-translational protein targeting to endoplasmic reticulum membrane"/>
    <property type="evidence" value="ECO:0007669"/>
    <property type="project" value="TreeGrafter"/>
</dbReference>
<dbReference type="InterPro" id="IPR047150">
    <property type="entry name" value="SGT"/>
</dbReference>
<name>A0A4Y9YH46_9APHY</name>
<proteinExistence type="predicted"/>
<dbReference type="GO" id="GO:0016020">
    <property type="term" value="C:membrane"/>
    <property type="evidence" value="ECO:0007669"/>
    <property type="project" value="TreeGrafter"/>
</dbReference>
<dbReference type="Proteomes" id="UP000298390">
    <property type="component" value="Unassembled WGS sequence"/>
</dbReference>
<dbReference type="EMBL" id="SEKV01000198">
    <property type="protein sequence ID" value="TFY61675.1"/>
    <property type="molecule type" value="Genomic_DNA"/>
</dbReference>
<evidence type="ECO:0000313" key="3">
    <source>
        <dbReference type="EMBL" id="TFY61675.1"/>
    </source>
</evidence>
<dbReference type="PANTHER" id="PTHR45831">
    <property type="entry name" value="LD24721P"/>
    <property type="match status" value="1"/>
</dbReference>
<dbReference type="GO" id="GO:0072380">
    <property type="term" value="C:TRC complex"/>
    <property type="evidence" value="ECO:0007669"/>
    <property type="project" value="TreeGrafter"/>
</dbReference>
<dbReference type="PANTHER" id="PTHR45831:SF2">
    <property type="entry name" value="LD24721P"/>
    <property type="match status" value="1"/>
</dbReference>
<organism evidence="3 4">
    <name type="scientific">Rhodofomes roseus</name>
    <dbReference type="NCBI Taxonomy" id="34475"/>
    <lineage>
        <taxon>Eukaryota</taxon>
        <taxon>Fungi</taxon>
        <taxon>Dikarya</taxon>
        <taxon>Basidiomycota</taxon>
        <taxon>Agaricomycotina</taxon>
        <taxon>Agaricomycetes</taxon>
        <taxon>Polyporales</taxon>
        <taxon>Rhodofomes</taxon>
    </lineage>
</organism>
<dbReference type="GO" id="GO:0060090">
    <property type="term" value="F:molecular adaptor activity"/>
    <property type="evidence" value="ECO:0007669"/>
    <property type="project" value="TreeGrafter"/>
</dbReference>
<protein>
    <recommendedName>
        <fullName evidence="5">Tetratricopeptide repeat protein</fullName>
    </recommendedName>
</protein>
<keyword evidence="2" id="KW-0802">TPR repeat</keyword>
<reference evidence="3 4" key="1">
    <citation type="submission" date="2019-01" db="EMBL/GenBank/DDBJ databases">
        <title>Genome sequencing of the rare red list fungi Fomitopsis rosea.</title>
        <authorList>
            <person name="Buettner E."/>
            <person name="Kellner H."/>
        </authorList>
    </citation>
    <scope>NUCLEOTIDE SEQUENCE [LARGE SCALE GENOMIC DNA]</scope>
    <source>
        <strain evidence="3 4">DSM 105464</strain>
    </source>
</reference>
<dbReference type="STRING" id="34475.A0A4Y9YH46"/>
<evidence type="ECO:0000313" key="4">
    <source>
        <dbReference type="Proteomes" id="UP000298390"/>
    </source>
</evidence>
<dbReference type="InterPro" id="IPR011990">
    <property type="entry name" value="TPR-like_helical_dom_sf"/>
</dbReference>
<dbReference type="AlphaFoldDB" id="A0A4Y9YH46"/>
<accession>A0A4Y9YH46</accession>
<gene>
    <name evidence="3" type="ORF">EVJ58_g4370</name>
</gene>
<evidence type="ECO:0008006" key="5">
    <source>
        <dbReference type="Google" id="ProtNLM"/>
    </source>
</evidence>
<keyword evidence="1" id="KW-0677">Repeat</keyword>
<evidence type="ECO:0000256" key="2">
    <source>
        <dbReference type="ARBA" id="ARBA00022803"/>
    </source>
</evidence>